<dbReference type="Proteomes" id="UP000018890">
    <property type="component" value="Unassembled WGS sequence"/>
</dbReference>
<dbReference type="PANTHER" id="PTHR35792">
    <property type="entry name" value="GENERAL STRESS PROTEIN"/>
    <property type="match status" value="1"/>
</dbReference>
<proteinExistence type="predicted"/>
<dbReference type="InterPro" id="IPR052928">
    <property type="entry name" value="Desiccation-related_membrane"/>
</dbReference>
<feature type="signal peptide" evidence="1">
    <location>
        <begin position="1"/>
        <end position="19"/>
    </location>
</feature>
<keyword evidence="1" id="KW-0732">Signal</keyword>
<reference evidence="2" key="1">
    <citation type="journal article" date="2014" name="Genome Announc.">
        <title>Draft Genome Sequences of Three Alkaliphilic Bacillus Strains, Bacillus wakoensis JCM 9140T, Bacillus akibai JCM 9157T, and Bacillus hemicellulosilyticus JCM 9152T.</title>
        <authorList>
            <person name="Yuki M."/>
            <person name="Oshima K."/>
            <person name="Suda W."/>
            <person name="Oshida Y."/>
            <person name="Kitamura K."/>
            <person name="Iida T."/>
            <person name="Hattori M."/>
            <person name="Ohkuma M."/>
        </authorList>
    </citation>
    <scope>NUCLEOTIDE SEQUENCE [LARGE SCALE GENOMIC DNA]</scope>
    <source>
        <strain evidence="2">JCM 9140</strain>
    </source>
</reference>
<dbReference type="EMBL" id="BAUT01000015">
    <property type="protein sequence ID" value="GAE25886.1"/>
    <property type="molecule type" value="Genomic_DNA"/>
</dbReference>
<dbReference type="PANTHER" id="PTHR35792:SF3">
    <property type="entry name" value="IG HYPOTHETICAL 17707"/>
    <property type="match status" value="1"/>
</dbReference>
<evidence type="ECO:0000256" key="1">
    <source>
        <dbReference type="SAM" id="SignalP"/>
    </source>
</evidence>
<evidence type="ECO:0008006" key="4">
    <source>
        <dbReference type="Google" id="ProtNLM"/>
    </source>
</evidence>
<accession>W4Q1C6</accession>
<protein>
    <recommendedName>
        <fullName evidence="4">General stress protein</fullName>
    </recommendedName>
</protein>
<sequence>MNGKSLLSGIIAGSLIASAAALLTTPASGKKLRQNCKVTTSRWQKDLAQIATDSKAASVQLKTTAKLSKDAFDSVGEEVKKSVDHWRSDVEPTLTKLKEDIEALQKNVEQSRKALD</sequence>
<evidence type="ECO:0000313" key="2">
    <source>
        <dbReference type="EMBL" id="GAE25886.1"/>
    </source>
</evidence>
<name>W4Q1C6_9BACI</name>
<organism evidence="2 3">
    <name type="scientific">Halalkalibacter wakoensis JCM 9140</name>
    <dbReference type="NCBI Taxonomy" id="1236970"/>
    <lineage>
        <taxon>Bacteria</taxon>
        <taxon>Bacillati</taxon>
        <taxon>Bacillota</taxon>
        <taxon>Bacilli</taxon>
        <taxon>Bacillales</taxon>
        <taxon>Bacillaceae</taxon>
        <taxon>Halalkalibacter</taxon>
    </lineage>
</organism>
<feature type="chain" id="PRO_5039417680" description="General stress protein" evidence="1">
    <location>
        <begin position="20"/>
        <end position="116"/>
    </location>
</feature>
<dbReference type="AlphaFoldDB" id="W4Q1C6"/>
<dbReference type="STRING" id="1236970.JCM9140_1907"/>
<dbReference type="RefSeq" id="WP_034744931.1">
    <property type="nucleotide sequence ID" value="NZ_BAUT01000015.1"/>
</dbReference>
<gene>
    <name evidence="2" type="ORF">JCM9140_1907</name>
</gene>
<comment type="caution">
    <text evidence="2">The sequence shown here is derived from an EMBL/GenBank/DDBJ whole genome shotgun (WGS) entry which is preliminary data.</text>
</comment>
<evidence type="ECO:0000313" key="3">
    <source>
        <dbReference type="Proteomes" id="UP000018890"/>
    </source>
</evidence>
<dbReference type="InterPro" id="IPR024623">
    <property type="entry name" value="YtxH"/>
</dbReference>
<dbReference type="Pfam" id="PF12732">
    <property type="entry name" value="YtxH"/>
    <property type="match status" value="1"/>
</dbReference>
<keyword evidence="3" id="KW-1185">Reference proteome</keyword>